<dbReference type="Proteomes" id="UP001362999">
    <property type="component" value="Unassembled WGS sequence"/>
</dbReference>
<feature type="region of interest" description="Disordered" evidence="1">
    <location>
        <begin position="40"/>
        <end position="63"/>
    </location>
</feature>
<proteinExistence type="predicted"/>
<name>A0AAV9Z1M5_9AGAR</name>
<organism evidence="2 3">
    <name type="scientific">Favolaschia claudopus</name>
    <dbReference type="NCBI Taxonomy" id="2862362"/>
    <lineage>
        <taxon>Eukaryota</taxon>
        <taxon>Fungi</taxon>
        <taxon>Dikarya</taxon>
        <taxon>Basidiomycota</taxon>
        <taxon>Agaricomycotina</taxon>
        <taxon>Agaricomycetes</taxon>
        <taxon>Agaricomycetidae</taxon>
        <taxon>Agaricales</taxon>
        <taxon>Marasmiineae</taxon>
        <taxon>Mycenaceae</taxon>
        <taxon>Favolaschia</taxon>
    </lineage>
</organism>
<protein>
    <submittedName>
        <fullName evidence="2">Uncharacterized protein</fullName>
    </submittedName>
</protein>
<comment type="caution">
    <text evidence="2">The sequence shown here is derived from an EMBL/GenBank/DDBJ whole genome shotgun (WGS) entry which is preliminary data.</text>
</comment>
<accession>A0AAV9Z1M5</accession>
<dbReference type="EMBL" id="JAWWNJ010000244">
    <property type="protein sequence ID" value="KAK6967102.1"/>
    <property type="molecule type" value="Genomic_DNA"/>
</dbReference>
<reference evidence="2 3" key="1">
    <citation type="journal article" date="2024" name="J Genomics">
        <title>Draft genome sequencing and assembly of Favolaschia claudopus CIRM-BRFM 2984 isolated from oak limbs.</title>
        <authorList>
            <person name="Navarro D."/>
            <person name="Drula E."/>
            <person name="Chaduli D."/>
            <person name="Cazenave R."/>
            <person name="Ahrendt S."/>
            <person name="Wang J."/>
            <person name="Lipzen A."/>
            <person name="Daum C."/>
            <person name="Barry K."/>
            <person name="Grigoriev I.V."/>
            <person name="Favel A."/>
            <person name="Rosso M.N."/>
            <person name="Martin F."/>
        </authorList>
    </citation>
    <scope>NUCLEOTIDE SEQUENCE [LARGE SCALE GENOMIC DNA]</scope>
    <source>
        <strain evidence="2 3">CIRM-BRFM 2984</strain>
    </source>
</reference>
<evidence type="ECO:0000313" key="3">
    <source>
        <dbReference type="Proteomes" id="UP001362999"/>
    </source>
</evidence>
<gene>
    <name evidence="2" type="ORF">R3P38DRAFT_2815415</name>
</gene>
<evidence type="ECO:0000313" key="2">
    <source>
        <dbReference type="EMBL" id="KAK6967102.1"/>
    </source>
</evidence>
<sequence length="234" mass="26000">MVRRVWVCRELPESPIYPLREPEAQPATVFYSVEGEHKELSVSPRSSHGARPLPTPAAEQTRSGLVSTALQFRPPGEAMLPKSPVLKDTTWTSRVPGPSLPDPLHGGPPATPQAILERASRNLVFGPYSLTHRLLRERLPIQGENDYPRIISSHKKASIYLHIAGYKPAGLRRDGGNHVHFALRDSPMCQGYILLCRLSTMHGVISMFAFARQSRNIPDIIIMIRPGGTCHIVR</sequence>
<evidence type="ECO:0000256" key="1">
    <source>
        <dbReference type="SAM" id="MobiDB-lite"/>
    </source>
</evidence>
<keyword evidence="3" id="KW-1185">Reference proteome</keyword>
<dbReference type="AlphaFoldDB" id="A0AAV9Z1M5"/>